<dbReference type="GO" id="GO:0008188">
    <property type="term" value="F:neuropeptide receptor activity"/>
    <property type="evidence" value="ECO:0000318"/>
    <property type="project" value="GO_Central"/>
</dbReference>
<keyword evidence="7 9" id="KW-0675">Receptor</keyword>
<keyword evidence="6" id="KW-0472">Membrane</keyword>
<accession>A0A8R1Y6N4</accession>
<reference evidence="10" key="2">
    <citation type="submission" date="2022-06" db="UniProtKB">
        <authorList>
            <consortium name="EnsemblMetazoa"/>
        </authorList>
    </citation>
    <scope>IDENTIFICATION</scope>
    <source>
        <strain evidence="10">PS312</strain>
    </source>
</reference>
<dbReference type="Gene3D" id="1.20.1070.10">
    <property type="entry name" value="Rhodopsin 7-helix transmembrane proteins"/>
    <property type="match status" value="1"/>
</dbReference>
<evidence type="ECO:0000256" key="5">
    <source>
        <dbReference type="ARBA" id="ARBA00023040"/>
    </source>
</evidence>
<dbReference type="GO" id="GO:0042923">
    <property type="term" value="F:neuropeptide binding"/>
    <property type="evidence" value="ECO:0000318"/>
    <property type="project" value="GO_Central"/>
</dbReference>
<comment type="similarity">
    <text evidence="2 9">Belongs to the G-protein coupled receptor 1 family.</text>
</comment>
<dbReference type="PRINTS" id="PR00237">
    <property type="entry name" value="GPCRRHODOPSN"/>
</dbReference>
<dbReference type="CDD" id="cd15203">
    <property type="entry name" value="7tmA_NPYR-like"/>
    <property type="match status" value="1"/>
</dbReference>
<keyword evidence="5 9" id="KW-0297">G-protein coupled receptor</keyword>
<dbReference type="PANTHER" id="PTHR24235:SF29">
    <property type="entry name" value="GH23382P"/>
    <property type="match status" value="1"/>
</dbReference>
<dbReference type="EnsemblMetazoa" id="PPA07498.1">
    <property type="protein sequence ID" value="PPA07498.1"/>
    <property type="gene ID" value="WBGene00097052"/>
</dbReference>
<evidence type="ECO:0000256" key="1">
    <source>
        <dbReference type="ARBA" id="ARBA00004141"/>
    </source>
</evidence>
<dbReference type="Proteomes" id="UP000005239">
    <property type="component" value="Unassembled WGS sequence"/>
</dbReference>
<dbReference type="InterPro" id="IPR000276">
    <property type="entry name" value="GPCR_Rhodpsn"/>
</dbReference>
<dbReference type="GO" id="GO:0007186">
    <property type="term" value="P:G protein-coupled receptor signaling pathway"/>
    <property type="evidence" value="ECO:0000318"/>
    <property type="project" value="GO_Central"/>
</dbReference>
<dbReference type="InterPro" id="IPR017452">
    <property type="entry name" value="GPCR_Rhodpsn_7TM"/>
</dbReference>
<evidence type="ECO:0000313" key="11">
    <source>
        <dbReference type="Proteomes" id="UP000005239"/>
    </source>
</evidence>
<keyword evidence="4" id="KW-1133">Transmembrane helix</keyword>
<dbReference type="InterPro" id="IPR000611">
    <property type="entry name" value="NPY_rcpt"/>
</dbReference>
<dbReference type="Pfam" id="PF00001">
    <property type="entry name" value="7tm_1"/>
    <property type="match status" value="1"/>
</dbReference>
<evidence type="ECO:0000256" key="7">
    <source>
        <dbReference type="ARBA" id="ARBA00023170"/>
    </source>
</evidence>
<evidence type="ECO:0000313" key="10">
    <source>
        <dbReference type="EnsemblMetazoa" id="PPA07498.1"/>
    </source>
</evidence>
<protein>
    <submittedName>
        <fullName evidence="10">Npr-6</fullName>
    </submittedName>
</protein>
<dbReference type="GO" id="GO:0043005">
    <property type="term" value="C:neuron projection"/>
    <property type="evidence" value="ECO:0000318"/>
    <property type="project" value="GO_Central"/>
</dbReference>
<organism evidence="10 11">
    <name type="scientific">Pristionchus pacificus</name>
    <name type="common">Parasitic nematode worm</name>
    <dbReference type="NCBI Taxonomy" id="54126"/>
    <lineage>
        <taxon>Eukaryota</taxon>
        <taxon>Metazoa</taxon>
        <taxon>Ecdysozoa</taxon>
        <taxon>Nematoda</taxon>
        <taxon>Chromadorea</taxon>
        <taxon>Rhabditida</taxon>
        <taxon>Rhabditina</taxon>
        <taxon>Diplogasteromorpha</taxon>
        <taxon>Diplogasteroidea</taxon>
        <taxon>Neodiplogasteridae</taxon>
        <taxon>Pristionchus</taxon>
    </lineage>
</organism>
<evidence type="ECO:0000256" key="3">
    <source>
        <dbReference type="ARBA" id="ARBA00022692"/>
    </source>
</evidence>
<dbReference type="PROSITE" id="PS00237">
    <property type="entry name" value="G_PROTEIN_RECEP_F1_1"/>
    <property type="match status" value="1"/>
</dbReference>
<dbReference type="GO" id="GO:0005886">
    <property type="term" value="C:plasma membrane"/>
    <property type="evidence" value="ECO:0000318"/>
    <property type="project" value="GO_Central"/>
</dbReference>
<dbReference type="GO" id="GO:0004983">
    <property type="term" value="F:neuropeptide Y receptor activity"/>
    <property type="evidence" value="ECO:0007669"/>
    <property type="project" value="InterPro"/>
</dbReference>
<dbReference type="PROSITE" id="PS50262">
    <property type="entry name" value="G_PROTEIN_RECEP_F1_2"/>
    <property type="match status" value="1"/>
</dbReference>
<evidence type="ECO:0000256" key="6">
    <source>
        <dbReference type="ARBA" id="ARBA00023136"/>
    </source>
</evidence>
<evidence type="ECO:0000256" key="4">
    <source>
        <dbReference type="ARBA" id="ARBA00022989"/>
    </source>
</evidence>
<name>A0A2A6BDR0_PRIPA</name>
<dbReference type="PANTHER" id="PTHR24235">
    <property type="entry name" value="NEUROPEPTIDE Y RECEPTOR"/>
    <property type="match status" value="1"/>
</dbReference>
<keyword evidence="8 9" id="KW-0807">Transducer</keyword>
<keyword evidence="3 9" id="KW-0812">Transmembrane</keyword>
<dbReference type="OrthoDB" id="9046662at2759"/>
<comment type="subcellular location">
    <subcellularLocation>
        <location evidence="1">Membrane</location>
        <topology evidence="1">Multi-pass membrane protein</topology>
    </subcellularLocation>
</comment>
<accession>A0A2A6BDR0</accession>
<dbReference type="SUPFAM" id="SSF81321">
    <property type="entry name" value="Family A G protein-coupled receptor-like"/>
    <property type="match status" value="1"/>
</dbReference>
<evidence type="ECO:0000256" key="8">
    <source>
        <dbReference type="ARBA" id="ARBA00023224"/>
    </source>
</evidence>
<evidence type="ECO:0000256" key="2">
    <source>
        <dbReference type="ARBA" id="ARBA00010663"/>
    </source>
</evidence>
<dbReference type="AlphaFoldDB" id="A0A2A6BDR0"/>
<gene>
    <name evidence="10" type="primary">WBGene00097052</name>
</gene>
<evidence type="ECO:0000256" key="9">
    <source>
        <dbReference type="RuleBase" id="RU000688"/>
    </source>
</evidence>
<keyword evidence="11" id="KW-1185">Reference proteome</keyword>
<reference evidence="11" key="1">
    <citation type="journal article" date="2008" name="Nat. Genet.">
        <title>The Pristionchus pacificus genome provides a unique perspective on nematode lifestyle and parasitism.</title>
        <authorList>
            <person name="Dieterich C."/>
            <person name="Clifton S.W."/>
            <person name="Schuster L.N."/>
            <person name="Chinwalla A."/>
            <person name="Delehaunty K."/>
            <person name="Dinkelacker I."/>
            <person name="Fulton L."/>
            <person name="Fulton R."/>
            <person name="Godfrey J."/>
            <person name="Minx P."/>
            <person name="Mitreva M."/>
            <person name="Roeseler W."/>
            <person name="Tian H."/>
            <person name="Witte H."/>
            <person name="Yang S.P."/>
            <person name="Wilson R.K."/>
            <person name="Sommer R.J."/>
        </authorList>
    </citation>
    <scope>NUCLEOTIDE SEQUENCE [LARGE SCALE GENOMIC DNA]</scope>
    <source>
        <strain evidence="11">PS312</strain>
    </source>
</reference>
<sequence length="426" mass="49326">MDDENETSPRILLNYTQRRQPVCDITDSLLFISTTRVPTNPSLSIIISLPFMKRLPNHRNVLLEHPLVQFLLFSLYCLIFIVAVSGNVLVIFVVARKKTMQTVTNIFISNLALSDLIVNFTSLWLTPTYTFIGRWVWGELLCQGLPLFQGMSIFISTLTLTAIAVDRYFVIVSHSPSINANDRMSMRRCLSIIVSIWVVSFSLVFPYAIHMKKVEIADCDMFICTEDWSNKSFRFYYGMIVMVLQFAVPFFIIGVSYLAIWMFLESRRWASERSIETRRRKRLLTMLIIMVCIFGVCWFPFNMLNILRDLKIDFLISRVRGHFKFIFLVVHVISMTATCWNPILYAWMNDNFREEFLRVIPFVKNKKAPRVRMISECQPATNRTNCSEAPVLSKTRKSVPNAKTFETVLLTTEADQHGSMSSTTLL</sequence>
<dbReference type="PRINTS" id="PR01012">
    <property type="entry name" value="NRPEPTIDEYR"/>
</dbReference>
<proteinExistence type="inferred from homology"/>